<accession>A0A975X6G2</accession>
<evidence type="ECO:0000256" key="1">
    <source>
        <dbReference type="SAM" id="MobiDB-lite"/>
    </source>
</evidence>
<evidence type="ECO:0000313" key="3">
    <source>
        <dbReference type="Proteomes" id="UP000257016"/>
    </source>
</evidence>
<name>A0A975X6G2_9BURK</name>
<sequence length="87" mass="10245">MKQRHNRRFLQPHQASRPQPRENLLVGISQDFSVQFSKMKIARLPMETIGSGEHRRTDSTAQELVSEPCNRIWPDTVLRQDQYIDLE</sequence>
<feature type="region of interest" description="Disordered" evidence="1">
    <location>
        <begin position="1"/>
        <end position="22"/>
    </location>
</feature>
<dbReference type="EMBL" id="OFSN01000003">
    <property type="protein sequence ID" value="SOY60259.1"/>
    <property type="molecule type" value="Genomic_DNA"/>
</dbReference>
<feature type="compositionally biased region" description="Basic residues" evidence="1">
    <location>
        <begin position="1"/>
        <end position="10"/>
    </location>
</feature>
<evidence type="ECO:0000313" key="2">
    <source>
        <dbReference type="EMBL" id="SOY60259.1"/>
    </source>
</evidence>
<organism evidence="2 3">
    <name type="scientific">Cupriavidus taiwanensis</name>
    <dbReference type="NCBI Taxonomy" id="164546"/>
    <lineage>
        <taxon>Bacteria</taxon>
        <taxon>Pseudomonadati</taxon>
        <taxon>Pseudomonadota</taxon>
        <taxon>Betaproteobacteria</taxon>
        <taxon>Burkholderiales</taxon>
        <taxon>Burkholderiaceae</taxon>
        <taxon>Cupriavidus</taxon>
    </lineage>
</organism>
<gene>
    <name evidence="2" type="ORF">CBM2586_A110091</name>
</gene>
<dbReference type="Proteomes" id="UP000257016">
    <property type="component" value="Unassembled WGS sequence"/>
</dbReference>
<dbReference type="AlphaFoldDB" id="A0A975X6G2"/>
<comment type="caution">
    <text evidence="2">The sequence shown here is derived from an EMBL/GenBank/DDBJ whole genome shotgun (WGS) entry which is preliminary data.</text>
</comment>
<protein>
    <submittedName>
        <fullName evidence="2">Uncharacterized protein</fullName>
    </submittedName>
</protein>
<proteinExistence type="predicted"/>
<reference evidence="2 3" key="1">
    <citation type="submission" date="2018-01" db="EMBL/GenBank/DDBJ databases">
        <authorList>
            <person name="Clerissi C."/>
        </authorList>
    </citation>
    <scope>NUCLEOTIDE SEQUENCE [LARGE SCALE GENOMIC DNA]</scope>
    <source>
        <strain evidence="2">Cupriavidus taiwanensis LMG 19430</strain>
    </source>
</reference>